<evidence type="ECO:0000256" key="1">
    <source>
        <dbReference type="SAM" id="MobiDB-lite"/>
    </source>
</evidence>
<dbReference type="InterPro" id="IPR011033">
    <property type="entry name" value="PRC_barrel-like_sf"/>
</dbReference>
<dbReference type="RefSeq" id="WP_065310351.1">
    <property type="nucleotide sequence ID" value="NZ_LOCQ01000062.1"/>
</dbReference>
<gene>
    <name evidence="3" type="ORF">ASR47_100113</name>
</gene>
<keyword evidence="4" id="KW-1185">Reference proteome</keyword>
<feature type="domain" description="PRC-barrel" evidence="2">
    <location>
        <begin position="24"/>
        <end position="99"/>
    </location>
</feature>
<reference evidence="3 4" key="1">
    <citation type="submission" date="2016-04" db="EMBL/GenBank/DDBJ databases">
        <title>Draft genome sequence of Janthinobacterium psychrotolerans sp. nov., isolated from freshwater sediments in Denmark.</title>
        <authorList>
            <person name="Gong X."/>
            <person name="Skrivergaard S."/>
            <person name="Korsgaard B.S."/>
            <person name="Schreiber L."/>
            <person name="Marshall I.P."/>
            <person name="Finster K."/>
            <person name="Schramm A."/>
        </authorList>
    </citation>
    <scope>NUCLEOTIDE SEQUENCE [LARGE SCALE GENOMIC DNA]</scope>
    <source>
        <strain evidence="3 4">S3-2</strain>
    </source>
</reference>
<dbReference type="InterPro" id="IPR027275">
    <property type="entry name" value="PRC-brl_dom"/>
</dbReference>
<evidence type="ECO:0000313" key="3">
    <source>
        <dbReference type="EMBL" id="OBV36541.1"/>
    </source>
</evidence>
<dbReference type="SUPFAM" id="SSF50346">
    <property type="entry name" value="PRC-barrel domain"/>
    <property type="match status" value="1"/>
</dbReference>
<organism evidence="3 4">
    <name type="scientific">Janthinobacterium psychrotolerans</name>
    <dbReference type="NCBI Taxonomy" id="1747903"/>
    <lineage>
        <taxon>Bacteria</taxon>
        <taxon>Pseudomonadati</taxon>
        <taxon>Pseudomonadota</taxon>
        <taxon>Betaproteobacteria</taxon>
        <taxon>Burkholderiales</taxon>
        <taxon>Oxalobacteraceae</taxon>
        <taxon>Janthinobacterium</taxon>
    </lineage>
</organism>
<accession>A0A1A7BSN0</accession>
<proteinExistence type="predicted"/>
<dbReference type="PATRIC" id="fig|1747903.4.peg.14"/>
<feature type="compositionally biased region" description="Low complexity" evidence="1">
    <location>
        <begin position="187"/>
        <end position="198"/>
    </location>
</feature>
<protein>
    <submittedName>
        <fullName evidence="3">PRC-barrel domain-containing protein</fullName>
    </submittedName>
</protein>
<feature type="region of interest" description="Disordered" evidence="1">
    <location>
        <begin position="137"/>
        <end position="209"/>
    </location>
</feature>
<feature type="compositionally biased region" description="Acidic residues" evidence="1">
    <location>
        <begin position="200"/>
        <end position="209"/>
    </location>
</feature>
<comment type="caution">
    <text evidence="3">The sequence shown here is derived from an EMBL/GenBank/DDBJ whole genome shotgun (WGS) entry which is preliminary data.</text>
</comment>
<name>A0A1A7BSN0_9BURK</name>
<feature type="compositionally biased region" description="Low complexity" evidence="1">
    <location>
        <begin position="157"/>
        <end position="177"/>
    </location>
</feature>
<dbReference type="Pfam" id="PF05239">
    <property type="entry name" value="PRC"/>
    <property type="match status" value="1"/>
</dbReference>
<dbReference type="Proteomes" id="UP000092713">
    <property type="component" value="Unassembled WGS sequence"/>
</dbReference>
<evidence type="ECO:0000259" key="2">
    <source>
        <dbReference type="Pfam" id="PF05239"/>
    </source>
</evidence>
<sequence length="209" mass="22341">MSYLDRDMLGMYRNNNGPGPALMGADTLIGDDVYNHSDEQLGDIKEIMLDMRSGQIAYAVLSFGGVLGLGEKLFAVPWEKLTLDTVNKRFLLDVDKDQLKNAPGFDKDNWPDMASDAWNDQMNQFYGTTSRYGMGNMSSMGGARSGSDLRGGASLQSDTSGSMSSSSMSGSSMSGSRAGTGTGTGTGSLQDDLGSRSSLSDDDEMNRRS</sequence>
<dbReference type="Gene3D" id="2.30.30.240">
    <property type="entry name" value="PRC-barrel domain"/>
    <property type="match status" value="1"/>
</dbReference>
<dbReference type="PANTHER" id="PTHR36505:SF1">
    <property type="entry name" value="BLR1072 PROTEIN"/>
    <property type="match status" value="1"/>
</dbReference>
<dbReference type="OrthoDB" id="286778at2"/>
<dbReference type="STRING" id="1747903.ASR47_100113"/>
<dbReference type="EMBL" id="LOCQ01000062">
    <property type="protein sequence ID" value="OBV36541.1"/>
    <property type="molecule type" value="Genomic_DNA"/>
</dbReference>
<dbReference type="AlphaFoldDB" id="A0A1A7BSN0"/>
<dbReference type="PANTHER" id="PTHR36505">
    <property type="entry name" value="BLR1072 PROTEIN"/>
    <property type="match status" value="1"/>
</dbReference>
<evidence type="ECO:0000313" key="4">
    <source>
        <dbReference type="Proteomes" id="UP000092713"/>
    </source>
</evidence>